<dbReference type="AlphaFoldDB" id="A0A5C6M1M7"/>
<evidence type="ECO:0000256" key="1">
    <source>
        <dbReference type="SAM" id="MobiDB-lite"/>
    </source>
</evidence>
<dbReference type="Proteomes" id="UP000321083">
    <property type="component" value="Unassembled WGS sequence"/>
</dbReference>
<comment type="caution">
    <text evidence="2">The sequence shown here is derived from an EMBL/GenBank/DDBJ whole genome shotgun (WGS) entry which is preliminary data.</text>
</comment>
<feature type="compositionally biased region" description="Low complexity" evidence="1">
    <location>
        <begin position="24"/>
        <end position="35"/>
    </location>
</feature>
<reference evidence="2 3" key="1">
    <citation type="submission" date="2019-08" db="EMBL/GenBank/DDBJ databases">
        <title>100 year-old enigma solved: identification of Planctomyces bekefii, the type genus and species of the phylum Planctomycetes.</title>
        <authorList>
            <person name="Svetlana D.N."/>
            <person name="Overmann J."/>
        </authorList>
    </citation>
    <scope>NUCLEOTIDE SEQUENCE [LARGE SCALE GENOMIC DNA]</scope>
    <source>
        <strain evidence="2">Phe10_nw2017</strain>
    </source>
</reference>
<keyword evidence="3" id="KW-1185">Reference proteome</keyword>
<gene>
    <name evidence="2" type="ORF">E3A20_27860</name>
</gene>
<proteinExistence type="predicted"/>
<sequence>MDANQSPPHFCGDPATDIAGDVNPAASEPAAEVSSGRSFNADVSGPHSGANPVDTAEVSAKDELLVGGIAGDVEEFTEGHLSVAFEDGDARDFAGWCAGTFLGGDTFQFNGDCGVCGECEGKRHRVVTGEEGIRSLIVVTVPGG</sequence>
<evidence type="ECO:0000313" key="2">
    <source>
        <dbReference type="EMBL" id="TWW08083.1"/>
    </source>
</evidence>
<accession>A0A5C6M1M7</accession>
<reference evidence="2 3" key="2">
    <citation type="submission" date="2019-08" db="EMBL/GenBank/DDBJ databases">
        <authorList>
            <person name="Henke P."/>
        </authorList>
    </citation>
    <scope>NUCLEOTIDE SEQUENCE [LARGE SCALE GENOMIC DNA]</scope>
    <source>
        <strain evidence="2">Phe10_nw2017</strain>
    </source>
</reference>
<dbReference type="EMBL" id="SRHE01000850">
    <property type="protein sequence ID" value="TWW08083.1"/>
    <property type="molecule type" value="Genomic_DNA"/>
</dbReference>
<name>A0A5C6M1M7_9PLAN</name>
<evidence type="ECO:0000313" key="3">
    <source>
        <dbReference type="Proteomes" id="UP000321083"/>
    </source>
</evidence>
<feature type="region of interest" description="Disordered" evidence="1">
    <location>
        <begin position="1"/>
        <end position="57"/>
    </location>
</feature>
<protein>
    <submittedName>
        <fullName evidence="2">Uncharacterized protein</fullName>
    </submittedName>
</protein>
<organism evidence="2 3">
    <name type="scientific">Planctomyces bekefii</name>
    <dbReference type="NCBI Taxonomy" id="1653850"/>
    <lineage>
        <taxon>Bacteria</taxon>
        <taxon>Pseudomonadati</taxon>
        <taxon>Planctomycetota</taxon>
        <taxon>Planctomycetia</taxon>
        <taxon>Planctomycetales</taxon>
        <taxon>Planctomycetaceae</taxon>
        <taxon>Planctomyces</taxon>
    </lineage>
</organism>